<comment type="caution">
    <text evidence="11">The sequence shown here is derived from an EMBL/GenBank/DDBJ whole genome shotgun (WGS) entry which is preliminary data.</text>
</comment>
<name>A0A2A2LWL7_9BILA</name>
<evidence type="ECO:0000256" key="7">
    <source>
        <dbReference type="ARBA" id="ARBA00022777"/>
    </source>
</evidence>
<dbReference type="PANTHER" id="PTHR12595">
    <property type="entry name" value="POS9-ACTIVATING FACTOR FAP7-RELATED"/>
    <property type="match status" value="1"/>
</dbReference>
<dbReference type="EMBL" id="LIAE01006365">
    <property type="protein sequence ID" value="PAV90616.1"/>
    <property type="molecule type" value="Genomic_DNA"/>
</dbReference>
<keyword evidence="2 10" id="KW-0963">Cytoplasm</keyword>
<comment type="similarity">
    <text evidence="10">Belongs to the adenylate kinase family. AK6 subfamily.</text>
</comment>
<dbReference type="Proteomes" id="UP000218231">
    <property type="component" value="Unassembled WGS sequence"/>
</dbReference>
<dbReference type="InterPro" id="IPR020618">
    <property type="entry name" value="Adenyl_kinase_AK6"/>
</dbReference>
<keyword evidence="4 10" id="KW-0698">rRNA processing</keyword>
<gene>
    <name evidence="11" type="ORF">WR25_12188</name>
</gene>
<sequence>MSTPATRQRPNILITGTPGTGKSTLAEQLADKFKFDFIEIGKIVKDFKIYTAYDEEYQSHVLNEEKLLDHIEDRMDSDSGGVVVDYHGSDFFPERWFDFVIVLRCANAILFDRLKARGYNDFKVRENVECEIFGSLLEEARDAYPEERIHELRSEGPTDLQKNIEKITELVRTWKQ</sequence>
<evidence type="ECO:0000256" key="9">
    <source>
        <dbReference type="ARBA" id="ARBA00023242"/>
    </source>
</evidence>
<keyword evidence="3 10" id="KW-0690">Ribosome biogenesis</keyword>
<dbReference type="FunFam" id="3.40.50.300:FF:000372">
    <property type="entry name" value="Adenylate kinase isoenzyme 6 homolog"/>
    <property type="match status" value="1"/>
</dbReference>
<dbReference type="Gene3D" id="3.40.50.300">
    <property type="entry name" value="P-loop containing nucleotide triphosphate hydrolases"/>
    <property type="match status" value="1"/>
</dbReference>
<dbReference type="GO" id="GO:0004017">
    <property type="term" value="F:AMP kinase activity"/>
    <property type="evidence" value="ECO:0007669"/>
    <property type="project" value="UniProtKB-UniRule"/>
</dbReference>
<keyword evidence="8 10" id="KW-0067">ATP-binding</keyword>
<feature type="binding site" evidence="10">
    <location>
        <position position="23"/>
    </location>
    <ligand>
        <name>ATP</name>
        <dbReference type="ChEBI" id="CHEBI:30616"/>
    </ligand>
</feature>
<dbReference type="GO" id="GO:0005634">
    <property type="term" value="C:nucleus"/>
    <property type="evidence" value="ECO:0007669"/>
    <property type="project" value="UniProtKB-SubCell"/>
</dbReference>
<keyword evidence="9 10" id="KW-0539">Nucleus</keyword>
<comment type="subcellular location">
    <subcellularLocation>
        <location evidence="10">Cytoplasm</location>
    </subcellularLocation>
    <subcellularLocation>
        <location evidence="10">Nucleus</location>
    </subcellularLocation>
</comment>
<protein>
    <recommendedName>
        <fullName evidence="10">Adenylate kinase isoenzyme 6 homolog</fullName>
        <shortName evidence="10">AK6</shortName>
        <ecNumber evidence="10">2.7.4.3</ecNumber>
    </recommendedName>
    <alternativeName>
        <fullName evidence="10">Dual activity adenylate kinase/ATPase</fullName>
        <shortName evidence="10">AK/ATPase</shortName>
    </alternativeName>
</protein>
<feature type="binding site" evidence="10">
    <location>
        <position position="19"/>
    </location>
    <ligand>
        <name>ATP</name>
        <dbReference type="ChEBI" id="CHEBI:30616"/>
    </ligand>
</feature>
<comment type="caution">
    <text evidence="10">Lacks conserved residue(s) required for the propagation of feature annotation.</text>
</comment>
<reference evidence="11 12" key="1">
    <citation type="journal article" date="2017" name="Curr. Biol.">
        <title>Genome architecture and evolution of a unichromosomal asexual nematode.</title>
        <authorList>
            <person name="Fradin H."/>
            <person name="Zegar C."/>
            <person name="Gutwein M."/>
            <person name="Lucas J."/>
            <person name="Kovtun M."/>
            <person name="Corcoran D."/>
            <person name="Baugh L.R."/>
            <person name="Kiontke K."/>
            <person name="Gunsalus K."/>
            <person name="Fitch D.H."/>
            <person name="Piano F."/>
        </authorList>
    </citation>
    <scope>NUCLEOTIDE SEQUENCE [LARGE SCALE GENOMIC DNA]</scope>
    <source>
        <strain evidence="11">PF1309</strain>
    </source>
</reference>
<dbReference type="InterPro" id="IPR027417">
    <property type="entry name" value="P-loop_NTPase"/>
</dbReference>
<evidence type="ECO:0000256" key="1">
    <source>
        <dbReference type="ARBA" id="ARBA00000582"/>
    </source>
</evidence>
<dbReference type="GO" id="GO:0005737">
    <property type="term" value="C:cytoplasm"/>
    <property type="evidence" value="ECO:0007669"/>
    <property type="project" value="UniProtKB-SubCell"/>
</dbReference>
<comment type="function">
    <text evidence="10">Broad-specificity nucleoside monophosphate (NMP) kinase that catalyzes the reversible transfer of the terminal phosphate group between nucleoside triphosphates and monophosphates. Has also ATPase activity. Involved in the late cytoplasmic maturation steps of the 40S ribosomal particles, specifically 18S rRNA maturation. While NMP activity is not required for ribosome maturation, ATPase activity is. Associates transiently with small ribosomal subunit protein uS11. ATP hydrolysis breaks the interaction with uS11. May temporarily remove uS11 from the ribosome to enable a conformational change of the ribosomal RNA that is needed for the final maturation step of the small ribosomal subunit. Its NMP activity may have a role in nuclear energy homeostasis.</text>
</comment>
<evidence type="ECO:0000256" key="6">
    <source>
        <dbReference type="ARBA" id="ARBA00022741"/>
    </source>
</evidence>
<organism evidence="11 12">
    <name type="scientific">Diploscapter pachys</name>
    <dbReference type="NCBI Taxonomy" id="2018661"/>
    <lineage>
        <taxon>Eukaryota</taxon>
        <taxon>Metazoa</taxon>
        <taxon>Ecdysozoa</taxon>
        <taxon>Nematoda</taxon>
        <taxon>Chromadorea</taxon>
        <taxon>Rhabditida</taxon>
        <taxon>Rhabditina</taxon>
        <taxon>Rhabditomorpha</taxon>
        <taxon>Rhabditoidea</taxon>
        <taxon>Rhabditidae</taxon>
        <taxon>Diploscapter</taxon>
    </lineage>
</organism>
<feature type="binding site" evidence="10">
    <location>
        <position position="24"/>
    </location>
    <ligand>
        <name>ATP</name>
        <dbReference type="ChEBI" id="CHEBI:30616"/>
    </ligand>
</feature>
<evidence type="ECO:0000256" key="2">
    <source>
        <dbReference type="ARBA" id="ARBA00022490"/>
    </source>
</evidence>
<dbReference type="GO" id="GO:0006364">
    <property type="term" value="P:rRNA processing"/>
    <property type="evidence" value="ECO:0007669"/>
    <property type="project" value="UniProtKB-KW"/>
</dbReference>
<evidence type="ECO:0000256" key="4">
    <source>
        <dbReference type="ARBA" id="ARBA00022552"/>
    </source>
</evidence>
<evidence type="ECO:0000256" key="8">
    <source>
        <dbReference type="ARBA" id="ARBA00022840"/>
    </source>
</evidence>
<dbReference type="GO" id="GO:0016887">
    <property type="term" value="F:ATP hydrolysis activity"/>
    <property type="evidence" value="ECO:0007669"/>
    <property type="project" value="UniProtKB-UniRule"/>
</dbReference>
<keyword evidence="6 10" id="KW-0547">Nucleotide-binding</keyword>
<dbReference type="PANTHER" id="PTHR12595:SF0">
    <property type="entry name" value="ADENYLATE KINASE ISOENZYME 6"/>
    <property type="match status" value="1"/>
</dbReference>
<accession>A0A2A2LWL7</accession>
<feature type="binding site" evidence="10">
    <location>
        <position position="21"/>
    </location>
    <ligand>
        <name>ATP</name>
        <dbReference type="ChEBI" id="CHEBI:30616"/>
    </ligand>
</feature>
<evidence type="ECO:0000313" key="12">
    <source>
        <dbReference type="Proteomes" id="UP000218231"/>
    </source>
</evidence>
<dbReference type="SUPFAM" id="SSF52540">
    <property type="entry name" value="P-loop containing nucleoside triphosphate hydrolases"/>
    <property type="match status" value="1"/>
</dbReference>
<dbReference type="GO" id="GO:0042274">
    <property type="term" value="P:ribosomal small subunit biogenesis"/>
    <property type="evidence" value="ECO:0007669"/>
    <property type="project" value="UniProtKB-UniRule"/>
</dbReference>
<feature type="binding site" evidence="10">
    <location>
        <position position="117"/>
    </location>
    <ligand>
        <name>ATP</name>
        <dbReference type="ChEBI" id="CHEBI:30616"/>
    </ligand>
</feature>
<evidence type="ECO:0000256" key="5">
    <source>
        <dbReference type="ARBA" id="ARBA00022679"/>
    </source>
</evidence>
<dbReference type="AlphaFoldDB" id="A0A2A2LWL7"/>
<comment type="subunit">
    <text evidence="10">Monomer and homodimer. Interacts with small ribosomal subunit protein uS11. Not a structural component of 43S pre-ribosomes, but transiently interacts with them by binding to uS11.</text>
</comment>
<feature type="region of interest" description="LID" evidence="10">
    <location>
        <begin position="116"/>
        <end position="126"/>
    </location>
</feature>
<proteinExistence type="inferred from homology"/>
<dbReference type="STRING" id="2018661.A0A2A2LWL7"/>
<dbReference type="Pfam" id="PF13238">
    <property type="entry name" value="AAA_18"/>
    <property type="match status" value="1"/>
</dbReference>
<comment type="catalytic activity">
    <reaction evidence="1 10">
        <text>AMP + ATP = 2 ADP</text>
        <dbReference type="Rhea" id="RHEA:12973"/>
        <dbReference type="ChEBI" id="CHEBI:30616"/>
        <dbReference type="ChEBI" id="CHEBI:456215"/>
        <dbReference type="ChEBI" id="CHEBI:456216"/>
        <dbReference type="EC" id="2.7.4.3"/>
    </reaction>
</comment>
<keyword evidence="7 10" id="KW-0418">Kinase</keyword>
<comment type="catalytic activity">
    <reaction evidence="10">
        <text>ATP + H2O = ADP + phosphate + H(+)</text>
        <dbReference type="Rhea" id="RHEA:13065"/>
        <dbReference type="ChEBI" id="CHEBI:15377"/>
        <dbReference type="ChEBI" id="CHEBI:15378"/>
        <dbReference type="ChEBI" id="CHEBI:30616"/>
        <dbReference type="ChEBI" id="CHEBI:43474"/>
        <dbReference type="ChEBI" id="CHEBI:456216"/>
    </reaction>
</comment>
<feature type="binding site" evidence="10">
    <location>
        <position position="22"/>
    </location>
    <ligand>
        <name>ATP</name>
        <dbReference type="ChEBI" id="CHEBI:30616"/>
    </ligand>
</feature>
<dbReference type="OrthoDB" id="10251185at2759"/>
<keyword evidence="12" id="KW-1185">Reference proteome</keyword>
<evidence type="ECO:0000313" key="11">
    <source>
        <dbReference type="EMBL" id="PAV90616.1"/>
    </source>
</evidence>
<feature type="region of interest" description="NMPbind" evidence="10">
    <location>
        <begin position="39"/>
        <end position="62"/>
    </location>
</feature>
<dbReference type="HAMAP" id="MF_00039">
    <property type="entry name" value="Adenylate_kinase_AK6"/>
    <property type="match status" value="1"/>
</dbReference>
<evidence type="ECO:0000256" key="10">
    <source>
        <dbReference type="HAMAP-Rule" id="MF_03173"/>
    </source>
</evidence>
<dbReference type="EC" id="2.7.4.3" evidence="10"/>
<evidence type="ECO:0000256" key="3">
    <source>
        <dbReference type="ARBA" id="ARBA00022517"/>
    </source>
</evidence>
<keyword evidence="5 10" id="KW-0808">Transferase</keyword>
<dbReference type="GO" id="GO:0005524">
    <property type="term" value="F:ATP binding"/>
    <property type="evidence" value="ECO:0007669"/>
    <property type="project" value="UniProtKB-KW"/>
</dbReference>